<keyword evidence="2" id="KW-1185">Reference proteome</keyword>
<reference evidence="1" key="1">
    <citation type="submission" date="2021-02" db="EMBL/GenBank/DDBJ databases">
        <authorList>
            <person name="Dougan E. K."/>
            <person name="Rhodes N."/>
            <person name="Thang M."/>
            <person name="Chan C."/>
        </authorList>
    </citation>
    <scope>NUCLEOTIDE SEQUENCE</scope>
</reference>
<evidence type="ECO:0000313" key="2">
    <source>
        <dbReference type="Proteomes" id="UP000604046"/>
    </source>
</evidence>
<proteinExistence type="predicted"/>
<dbReference type="AlphaFoldDB" id="A0A812KUU1"/>
<dbReference type="OrthoDB" id="259708at2759"/>
<protein>
    <submittedName>
        <fullName evidence="1">YjiA protein</fullName>
    </submittedName>
</protein>
<gene>
    <name evidence="1" type="primary">yjiA</name>
    <name evidence="1" type="ORF">SNAT2548_LOCUS9384</name>
</gene>
<comment type="caution">
    <text evidence="1">The sequence shown here is derived from an EMBL/GenBank/DDBJ whole genome shotgun (WGS) entry which is preliminary data.</text>
</comment>
<evidence type="ECO:0000313" key="1">
    <source>
        <dbReference type="EMBL" id="CAE7230565.1"/>
    </source>
</evidence>
<organism evidence="1 2">
    <name type="scientific">Symbiodinium natans</name>
    <dbReference type="NCBI Taxonomy" id="878477"/>
    <lineage>
        <taxon>Eukaryota</taxon>
        <taxon>Sar</taxon>
        <taxon>Alveolata</taxon>
        <taxon>Dinophyceae</taxon>
        <taxon>Suessiales</taxon>
        <taxon>Symbiodiniaceae</taxon>
        <taxon>Symbiodinium</taxon>
    </lineage>
</organism>
<sequence>MLLYSCFCGCDQVESLYLPTEVCVKGEEVALLLPKSTPESEAYVSATFEGVDDRSQATFLCADGTFYWLTVEDMCDGEVCFVAPSFLVGHCCVDLDDLLDMDSDCNASAWQKSFNTEVWEWLRSSRIM</sequence>
<dbReference type="EMBL" id="CAJNDS010000725">
    <property type="protein sequence ID" value="CAE7230565.1"/>
    <property type="molecule type" value="Genomic_DNA"/>
</dbReference>
<accession>A0A812KUU1</accession>
<dbReference type="Proteomes" id="UP000604046">
    <property type="component" value="Unassembled WGS sequence"/>
</dbReference>
<name>A0A812KUU1_9DINO</name>